<keyword evidence="2" id="KW-1185">Reference proteome</keyword>
<sequence>MANGQQFVIEIDDYDYVEIDLTVAMHAETTVPTTPPKYVDMIRICKTFQRDSFYDFENFTIHNCPKSCGYCPVLKITAQTHNDDGLPYAELDIKFLQEANARVSSRRSNTPTEYADIEFTLTQKSAY</sequence>
<evidence type="ECO:0000313" key="2">
    <source>
        <dbReference type="Proteomes" id="UP001164746"/>
    </source>
</evidence>
<accession>A0ABY7EBT1</accession>
<name>A0ABY7EBT1_MYAAR</name>
<reference evidence="1" key="1">
    <citation type="submission" date="2022-11" db="EMBL/GenBank/DDBJ databases">
        <title>Centuries of genome instability and evolution in soft-shell clam transmissible cancer (bioRxiv).</title>
        <authorList>
            <person name="Hart S.F.M."/>
            <person name="Yonemitsu M.A."/>
            <person name="Giersch R.M."/>
            <person name="Beal B.F."/>
            <person name="Arriagada G."/>
            <person name="Davis B.W."/>
            <person name="Ostrander E.A."/>
            <person name="Goff S.P."/>
            <person name="Metzger M.J."/>
        </authorList>
    </citation>
    <scope>NUCLEOTIDE SEQUENCE</scope>
    <source>
        <strain evidence="1">MELC-2E11</strain>
        <tissue evidence="1">Siphon/mantle</tissue>
    </source>
</reference>
<gene>
    <name evidence="1" type="ORF">MAR_021527</name>
</gene>
<evidence type="ECO:0000313" key="1">
    <source>
        <dbReference type="EMBL" id="WAR06158.1"/>
    </source>
</evidence>
<protein>
    <submittedName>
        <fullName evidence="1">Uncharacterized protein</fullName>
    </submittedName>
</protein>
<dbReference type="EMBL" id="CP111016">
    <property type="protein sequence ID" value="WAR06158.1"/>
    <property type="molecule type" value="Genomic_DNA"/>
</dbReference>
<organism evidence="1 2">
    <name type="scientific">Mya arenaria</name>
    <name type="common">Soft-shell clam</name>
    <dbReference type="NCBI Taxonomy" id="6604"/>
    <lineage>
        <taxon>Eukaryota</taxon>
        <taxon>Metazoa</taxon>
        <taxon>Spiralia</taxon>
        <taxon>Lophotrochozoa</taxon>
        <taxon>Mollusca</taxon>
        <taxon>Bivalvia</taxon>
        <taxon>Autobranchia</taxon>
        <taxon>Heteroconchia</taxon>
        <taxon>Euheterodonta</taxon>
        <taxon>Imparidentia</taxon>
        <taxon>Neoheterodontei</taxon>
        <taxon>Myida</taxon>
        <taxon>Myoidea</taxon>
        <taxon>Myidae</taxon>
        <taxon>Mya</taxon>
    </lineage>
</organism>
<proteinExistence type="predicted"/>
<dbReference type="Proteomes" id="UP001164746">
    <property type="component" value="Chromosome 5"/>
</dbReference>